<organism evidence="8 9">
    <name type="scientific">Rhizobium etli bv. mimosae str. IE4771</name>
    <dbReference type="NCBI Taxonomy" id="1432050"/>
    <lineage>
        <taxon>Bacteria</taxon>
        <taxon>Pseudomonadati</taxon>
        <taxon>Pseudomonadota</taxon>
        <taxon>Alphaproteobacteria</taxon>
        <taxon>Hyphomicrobiales</taxon>
        <taxon>Rhizobiaceae</taxon>
        <taxon>Rhizobium/Agrobacterium group</taxon>
        <taxon>Rhizobium</taxon>
    </lineage>
</organism>
<sequence>METVHQLQKESELKSCGPRASNNNRRSHPLAGRSLFPENATARILKPSCSVMTSATAPTKEWRLVFDRCSAPFIEPLLGYTGSGETLVQVELKFPTLESAIRYAERQGLDYFLQRQADTGAQLSPRLVVPGREGGRRGHDLPEQKAA</sequence>
<evidence type="ECO:0000256" key="2">
    <source>
        <dbReference type="ARBA" id="ARBA00022448"/>
    </source>
</evidence>
<dbReference type="Proteomes" id="UP000027180">
    <property type="component" value="Chromosome"/>
</dbReference>
<dbReference type="RefSeq" id="WP_080710955.1">
    <property type="nucleotide sequence ID" value="NZ_CP006986.1"/>
</dbReference>
<dbReference type="HOGENOM" id="CLU_133809_0_0_5"/>
<evidence type="ECO:0000256" key="6">
    <source>
        <dbReference type="ARBA" id="ARBA00023136"/>
    </source>
</evidence>
<evidence type="ECO:0000256" key="7">
    <source>
        <dbReference type="SAM" id="MobiDB-lite"/>
    </source>
</evidence>
<dbReference type="Pfam" id="PF04800">
    <property type="entry name" value="NDUS4"/>
    <property type="match status" value="1"/>
</dbReference>
<gene>
    <name evidence="8" type="ORF">IE4771_CH01319</name>
</gene>
<keyword evidence="8" id="KW-0830">Ubiquinone</keyword>
<dbReference type="InterPro" id="IPR038532">
    <property type="entry name" value="NDUFS4-like_sf"/>
</dbReference>
<dbReference type="Gene3D" id="3.30.160.190">
    <property type="entry name" value="atu1810 like domain"/>
    <property type="match status" value="1"/>
</dbReference>
<comment type="subcellular location">
    <subcellularLocation>
        <location evidence="1">Membrane</location>
    </subcellularLocation>
</comment>
<dbReference type="OrthoDB" id="7267013at2"/>
<keyword evidence="5" id="KW-0249">Electron transport</keyword>
<name>A0A060HY05_RHIET</name>
<evidence type="ECO:0000313" key="9">
    <source>
        <dbReference type="Proteomes" id="UP000027180"/>
    </source>
</evidence>
<protein>
    <submittedName>
        <fullName evidence="8">NADH dehydrogenase ubiquinone Fe-S protein</fullName>
    </submittedName>
</protein>
<evidence type="ECO:0000313" key="8">
    <source>
        <dbReference type="EMBL" id="AIC26467.1"/>
    </source>
</evidence>
<feature type="compositionally biased region" description="Basic and acidic residues" evidence="7">
    <location>
        <begin position="133"/>
        <end position="147"/>
    </location>
</feature>
<keyword evidence="6" id="KW-0472">Membrane</keyword>
<dbReference type="GO" id="GO:0022900">
    <property type="term" value="P:electron transport chain"/>
    <property type="evidence" value="ECO:0007669"/>
    <property type="project" value="InterPro"/>
</dbReference>
<accession>A0A060HY05</accession>
<evidence type="ECO:0000256" key="5">
    <source>
        <dbReference type="ARBA" id="ARBA00022982"/>
    </source>
</evidence>
<evidence type="ECO:0000256" key="3">
    <source>
        <dbReference type="ARBA" id="ARBA00022660"/>
    </source>
</evidence>
<dbReference type="InterPro" id="IPR006885">
    <property type="entry name" value="NADH_UbQ_FeS_4_mit-like"/>
</dbReference>
<keyword evidence="3" id="KW-0679">Respiratory chain</keyword>
<dbReference type="GO" id="GO:0016020">
    <property type="term" value="C:membrane"/>
    <property type="evidence" value="ECO:0007669"/>
    <property type="project" value="UniProtKB-SubCell"/>
</dbReference>
<reference evidence="8 9" key="1">
    <citation type="submission" date="2013-12" db="EMBL/GenBank/DDBJ databases">
        <title>Complete genome sequence of Rhizobium etli bv. mimosae IE4771.</title>
        <authorList>
            <person name="Bustos P."/>
            <person name="Santamaria R.I."/>
            <person name="Lozano L."/>
            <person name="Ormeno-Orrillo E."/>
            <person name="Rogel M.A."/>
            <person name="Romero D."/>
            <person name="Cevallos M.A."/>
            <person name="Martinez-Romero E."/>
            <person name="Gonzalez V."/>
        </authorList>
    </citation>
    <scope>NUCLEOTIDE SEQUENCE [LARGE SCALE GENOMIC DNA]</scope>
    <source>
        <strain evidence="8 9">IE4771</strain>
    </source>
</reference>
<evidence type="ECO:0000256" key="4">
    <source>
        <dbReference type="ARBA" id="ARBA00022946"/>
    </source>
</evidence>
<keyword evidence="2" id="KW-0813">Transport</keyword>
<dbReference type="EMBL" id="CP006986">
    <property type="protein sequence ID" value="AIC26467.1"/>
    <property type="molecule type" value="Genomic_DNA"/>
</dbReference>
<feature type="region of interest" description="Disordered" evidence="7">
    <location>
        <begin position="1"/>
        <end position="32"/>
    </location>
</feature>
<dbReference type="KEGG" id="rei:IE4771_CH01319"/>
<proteinExistence type="predicted"/>
<feature type="region of interest" description="Disordered" evidence="7">
    <location>
        <begin position="123"/>
        <end position="147"/>
    </location>
</feature>
<evidence type="ECO:0000256" key="1">
    <source>
        <dbReference type="ARBA" id="ARBA00004370"/>
    </source>
</evidence>
<keyword evidence="4" id="KW-0809">Transit peptide</keyword>
<dbReference type="AlphaFoldDB" id="A0A060HY05"/>